<dbReference type="GO" id="GO:0050821">
    <property type="term" value="P:protein stabilization"/>
    <property type="evidence" value="ECO:0007669"/>
    <property type="project" value="TreeGrafter"/>
</dbReference>
<dbReference type="Gene3D" id="1.10.8.10">
    <property type="entry name" value="DNA helicase RuvA subunit, C-terminal domain"/>
    <property type="match status" value="1"/>
</dbReference>
<evidence type="ECO:0000313" key="5">
    <source>
        <dbReference type="RefSeq" id="XP_033532069.1"/>
    </source>
</evidence>
<dbReference type="Pfam" id="PF19026">
    <property type="entry name" value="UBA_HYPK"/>
    <property type="match status" value="1"/>
</dbReference>
<organism evidence="3">
    <name type="scientific">Eremomyces bilateralis CBS 781.70</name>
    <dbReference type="NCBI Taxonomy" id="1392243"/>
    <lineage>
        <taxon>Eukaryota</taxon>
        <taxon>Fungi</taxon>
        <taxon>Dikarya</taxon>
        <taxon>Ascomycota</taxon>
        <taxon>Pezizomycotina</taxon>
        <taxon>Dothideomycetes</taxon>
        <taxon>Dothideomycetes incertae sedis</taxon>
        <taxon>Eremomycetales</taxon>
        <taxon>Eremomycetaceae</taxon>
        <taxon>Eremomyces</taxon>
    </lineage>
</organism>
<dbReference type="InterPro" id="IPR038922">
    <property type="entry name" value="HYPK_UBA"/>
</dbReference>
<dbReference type="GO" id="GO:0043066">
    <property type="term" value="P:negative regulation of apoptotic process"/>
    <property type="evidence" value="ECO:0007669"/>
    <property type="project" value="TreeGrafter"/>
</dbReference>
<dbReference type="RefSeq" id="XP_033532069.1">
    <property type="nucleotide sequence ID" value="XM_033683408.1"/>
</dbReference>
<name>A0A6G1FXG3_9PEZI</name>
<dbReference type="PANTHER" id="PTHR31184:SF2">
    <property type="entry name" value="HUNTINGTIN-INTERACTING PROTEIN K"/>
    <property type="match status" value="1"/>
</dbReference>
<dbReference type="OrthoDB" id="285219at2759"/>
<dbReference type="InterPro" id="IPR052617">
    <property type="entry name" value="Huntingtin-int_K"/>
</dbReference>
<evidence type="ECO:0000259" key="2">
    <source>
        <dbReference type="Pfam" id="PF19026"/>
    </source>
</evidence>
<dbReference type="EMBL" id="ML975166">
    <property type="protein sequence ID" value="KAF1810438.1"/>
    <property type="molecule type" value="Genomic_DNA"/>
</dbReference>
<reference evidence="5" key="2">
    <citation type="submission" date="2020-04" db="EMBL/GenBank/DDBJ databases">
        <authorList>
            <consortium name="NCBI Genome Project"/>
        </authorList>
    </citation>
    <scope>NUCLEOTIDE SEQUENCE</scope>
    <source>
        <strain evidence="5">CBS 781.70</strain>
    </source>
</reference>
<gene>
    <name evidence="3 5" type="ORF">P152DRAFT_98738</name>
</gene>
<evidence type="ECO:0000313" key="4">
    <source>
        <dbReference type="Proteomes" id="UP000504638"/>
    </source>
</evidence>
<reference evidence="3 5" key="1">
    <citation type="submission" date="2020-01" db="EMBL/GenBank/DDBJ databases">
        <authorList>
            <consortium name="DOE Joint Genome Institute"/>
            <person name="Haridas S."/>
            <person name="Albert R."/>
            <person name="Binder M."/>
            <person name="Bloem J."/>
            <person name="Labutti K."/>
            <person name="Salamov A."/>
            <person name="Andreopoulos B."/>
            <person name="Baker S.E."/>
            <person name="Barry K."/>
            <person name="Bills G."/>
            <person name="Bluhm B.H."/>
            <person name="Cannon C."/>
            <person name="Castanera R."/>
            <person name="Culley D.E."/>
            <person name="Daum C."/>
            <person name="Ezra D."/>
            <person name="Gonzalez J.B."/>
            <person name="Henrissat B."/>
            <person name="Kuo A."/>
            <person name="Liang C."/>
            <person name="Lipzen A."/>
            <person name="Lutzoni F."/>
            <person name="Magnuson J."/>
            <person name="Mondo S."/>
            <person name="Nolan M."/>
            <person name="Ohm R."/>
            <person name="Pangilinan J."/>
            <person name="Park H.-J."/>
            <person name="Ramirez L."/>
            <person name="Alfaro M."/>
            <person name="Sun H."/>
            <person name="Tritt A."/>
            <person name="Yoshinaga Y."/>
            <person name="Zwiers L.-H."/>
            <person name="Turgeon B.G."/>
            <person name="Goodwin S.B."/>
            <person name="Spatafora J.W."/>
            <person name="Crous P.W."/>
            <person name="Grigoriev I.V."/>
        </authorList>
    </citation>
    <scope>NUCLEOTIDE SEQUENCE</scope>
    <source>
        <strain evidence="3 5">CBS 781.70</strain>
    </source>
</reference>
<dbReference type="GeneID" id="54423978"/>
<evidence type="ECO:0000256" key="1">
    <source>
        <dbReference type="SAM" id="MobiDB-lite"/>
    </source>
</evidence>
<dbReference type="AlphaFoldDB" id="A0A6G1FXG3"/>
<evidence type="ECO:0000313" key="3">
    <source>
        <dbReference type="EMBL" id="KAF1810438.1"/>
    </source>
</evidence>
<feature type="region of interest" description="Disordered" evidence="1">
    <location>
        <begin position="1"/>
        <end position="24"/>
    </location>
</feature>
<accession>A0A6G1FXG3</accession>
<keyword evidence="4" id="KW-1185">Reference proteome</keyword>
<protein>
    <recommendedName>
        <fullName evidence="2">Nascent polypeptide-associated complex subunit alpha-like UBA domain-containing protein</fullName>
    </recommendedName>
</protein>
<feature type="domain" description="Nascent polypeptide-associated complex subunit alpha-like UBA" evidence="2">
    <location>
        <begin position="72"/>
        <end position="112"/>
    </location>
</feature>
<sequence>MASHETEQDEEPQATGPGSAEDRKAAAALEALDAHDADERATRNVDAAEALGQAMRALEVKDKKEDAEAKKVKVETADITLVMNELEMPKAKATELLKKHEGDAIRAMKSYVLDVAWA</sequence>
<proteinExistence type="predicted"/>
<dbReference type="PANTHER" id="PTHR31184">
    <property type="entry name" value="HUNTINGTIN-INTERACTING PROTEIN K FAMILY MEMBER"/>
    <property type="match status" value="1"/>
</dbReference>
<dbReference type="CDD" id="cd14361">
    <property type="entry name" value="UBA_HYPK"/>
    <property type="match status" value="1"/>
</dbReference>
<reference evidence="5" key="3">
    <citation type="submission" date="2025-04" db="UniProtKB">
        <authorList>
            <consortium name="RefSeq"/>
        </authorList>
    </citation>
    <scope>IDENTIFICATION</scope>
    <source>
        <strain evidence="5">CBS 781.70</strain>
    </source>
</reference>
<dbReference type="Proteomes" id="UP000504638">
    <property type="component" value="Unplaced"/>
</dbReference>
<dbReference type="InterPro" id="IPR044034">
    <property type="entry name" value="NAC-like_UBA"/>
</dbReference>